<evidence type="ECO:0000313" key="1">
    <source>
        <dbReference type="EMBL" id="AEW04671.1"/>
    </source>
</evidence>
<dbReference type="PATRIC" id="fig|679936.5.peg.1230"/>
<reference evidence="1 2" key="2">
    <citation type="journal article" date="2012" name="Stand. Genomic Sci.">
        <title>Complete genome sequence of the moderately thermophilic mineral-sulfide-oxidizing firmicute Sulfobacillus acidophilus type strain (NAL(T)).</title>
        <authorList>
            <person name="Anderson I."/>
            <person name="Chertkov O."/>
            <person name="Chen A."/>
            <person name="Saunders E."/>
            <person name="Lapidus A."/>
            <person name="Nolan M."/>
            <person name="Lucas S."/>
            <person name="Hammon N."/>
            <person name="Deshpande S."/>
            <person name="Cheng J.F."/>
            <person name="Han C."/>
            <person name="Tapia R."/>
            <person name="Goodwin L.A."/>
            <person name="Pitluck S."/>
            <person name="Liolios K."/>
            <person name="Pagani I."/>
            <person name="Ivanova N."/>
            <person name="Mikhailova N."/>
            <person name="Pati A."/>
            <person name="Palaniappan K."/>
            <person name="Land M."/>
            <person name="Pan C."/>
            <person name="Rohde M."/>
            <person name="Pukall R."/>
            <person name="Goker M."/>
            <person name="Detter J.C."/>
            <person name="Woyke T."/>
            <person name="Bristow J."/>
            <person name="Eisen J.A."/>
            <person name="Markowitz V."/>
            <person name="Hugenholtz P."/>
            <person name="Kyrpides N.C."/>
            <person name="Klenk H.P."/>
            <person name="Mavromatis K."/>
        </authorList>
    </citation>
    <scope>NUCLEOTIDE SEQUENCE [LARGE SCALE GENOMIC DNA]</scope>
    <source>
        <strain evidence="2">ATCC 700253 / DSM 10332 / NAL</strain>
    </source>
</reference>
<dbReference type="EMBL" id="CP003179">
    <property type="protein sequence ID" value="AEW04671.1"/>
    <property type="molecule type" value="Genomic_DNA"/>
</dbReference>
<accession>G8TUM4</accession>
<protein>
    <recommendedName>
        <fullName evidence="3">DUF2283 domain-containing protein</fullName>
    </recommendedName>
</protein>
<proteinExistence type="predicted"/>
<keyword evidence="2" id="KW-1185">Reference proteome</keyword>
<name>G8TUM4_SULAD</name>
<dbReference type="KEGG" id="sap:Sulac_1171"/>
<organism evidence="1 2">
    <name type="scientific">Sulfobacillus acidophilus (strain ATCC 700253 / DSM 10332 / NAL)</name>
    <dbReference type="NCBI Taxonomy" id="679936"/>
    <lineage>
        <taxon>Bacteria</taxon>
        <taxon>Bacillati</taxon>
        <taxon>Bacillota</taxon>
        <taxon>Clostridia</taxon>
        <taxon>Eubacteriales</taxon>
        <taxon>Clostridiales Family XVII. Incertae Sedis</taxon>
        <taxon>Sulfobacillus</taxon>
    </lineage>
</organism>
<dbReference type="Proteomes" id="UP000005439">
    <property type="component" value="Chromosome"/>
</dbReference>
<reference evidence="2" key="1">
    <citation type="submission" date="2011-12" db="EMBL/GenBank/DDBJ databases">
        <title>The complete genome of chromosome of Sulfobacillus acidophilus DSM 10332.</title>
        <authorList>
            <person name="Lucas S."/>
            <person name="Han J."/>
            <person name="Lapidus A."/>
            <person name="Bruce D."/>
            <person name="Goodwin L."/>
            <person name="Pitluck S."/>
            <person name="Peters L."/>
            <person name="Kyrpides N."/>
            <person name="Mavromatis K."/>
            <person name="Ivanova N."/>
            <person name="Mikhailova N."/>
            <person name="Chertkov O."/>
            <person name="Saunders E."/>
            <person name="Detter J.C."/>
            <person name="Tapia R."/>
            <person name="Han C."/>
            <person name="Land M."/>
            <person name="Hauser L."/>
            <person name="Markowitz V."/>
            <person name="Cheng J.-F."/>
            <person name="Hugenholtz P."/>
            <person name="Woyke T."/>
            <person name="Wu D."/>
            <person name="Pukall R."/>
            <person name="Gehrich-Schroeter G."/>
            <person name="Schneider S."/>
            <person name="Klenk H.-P."/>
            <person name="Eisen J.A."/>
        </authorList>
    </citation>
    <scope>NUCLEOTIDE SEQUENCE [LARGE SCALE GENOMIC DNA]</scope>
    <source>
        <strain evidence="2">ATCC 700253 / DSM 10332 / NAL</strain>
    </source>
</reference>
<dbReference type="STRING" id="679936.Sulac_1171"/>
<sequence>MLKVDNSHVSVTYDPSADVLYLGFGPNPPPPSYSIGNPAQDADVEWMVAVDDPDRLTGAIVMNWHRRWVAHQEIPPLPGPVLWADVANVISLP</sequence>
<gene>
    <name evidence="1" type="ordered locus">Sulac_1171</name>
</gene>
<dbReference type="AlphaFoldDB" id="G8TUM4"/>
<evidence type="ECO:0008006" key="3">
    <source>
        <dbReference type="Google" id="ProtNLM"/>
    </source>
</evidence>
<evidence type="ECO:0000313" key="2">
    <source>
        <dbReference type="Proteomes" id="UP000005439"/>
    </source>
</evidence>
<dbReference type="HOGENOM" id="CLU_2511445_0_0_9"/>